<dbReference type="Gene3D" id="3.40.50.300">
    <property type="entry name" value="P-loop containing nucleotide triphosphate hydrolases"/>
    <property type="match status" value="1"/>
</dbReference>
<evidence type="ECO:0000313" key="1">
    <source>
        <dbReference type="EMBL" id="TGD73504.1"/>
    </source>
</evidence>
<keyword evidence="2" id="KW-1185">Reference proteome</keyword>
<evidence type="ECO:0008006" key="3">
    <source>
        <dbReference type="Google" id="ProtNLM"/>
    </source>
</evidence>
<organism evidence="1 2">
    <name type="scientific">Mangrovimicrobium sediminis</name>
    <dbReference type="NCBI Taxonomy" id="2562682"/>
    <lineage>
        <taxon>Bacteria</taxon>
        <taxon>Pseudomonadati</taxon>
        <taxon>Pseudomonadota</taxon>
        <taxon>Gammaproteobacteria</taxon>
        <taxon>Cellvibrionales</taxon>
        <taxon>Halieaceae</taxon>
        <taxon>Mangrovimicrobium</taxon>
    </lineage>
</organism>
<reference evidence="1 2" key="1">
    <citation type="submission" date="2019-04" db="EMBL/GenBank/DDBJ databases">
        <title>Taxonomy of novel Haliea sp. from mangrove soil of West Coast of India.</title>
        <authorList>
            <person name="Verma A."/>
            <person name="Kumar P."/>
            <person name="Krishnamurthi S."/>
        </authorList>
    </citation>
    <scope>NUCLEOTIDE SEQUENCE [LARGE SCALE GENOMIC DNA]</scope>
    <source>
        <strain evidence="1 2">SAOS-164</strain>
    </source>
</reference>
<dbReference type="AlphaFoldDB" id="A0A4Z0M237"/>
<gene>
    <name evidence="1" type="ORF">E4634_10765</name>
</gene>
<dbReference type="Proteomes" id="UP000298050">
    <property type="component" value="Unassembled WGS sequence"/>
</dbReference>
<protein>
    <recommendedName>
        <fullName evidence="3">Sulfotransferase domain-containing protein</fullName>
    </recommendedName>
</protein>
<dbReference type="RefSeq" id="WP_135443727.1">
    <property type="nucleotide sequence ID" value="NZ_SRLE01000007.1"/>
</dbReference>
<sequence>MKRLVLHTGMPKTATSTLQEAVFRQHPDVFYLGKSTKNGVTKGTRSQEIYDVLKPVLWSPKGNTDYAALAARFKELAIDPAGEEQVVIASWEGLGGIRERRFRSLLERVQQIYPEYRLLKCLRNPVNWVTSQYLQNVQGQFLKKNRDAYFHGRPWVPFETWLKRRYTKHGDMSLWLSAADNIKVAVDVLGRENVGVFLFEDMIADADAYYRGISEFIGIDGEKTLELVAGAHANPRLTQAEYDHIREVDSSLVARTRWRFSPDAERRRQMRKISRAQPDSPGVKIALTDEVRQRVIDSTCEGNRWLRDELGLDVERHGYPL</sequence>
<evidence type="ECO:0000313" key="2">
    <source>
        <dbReference type="Proteomes" id="UP000298050"/>
    </source>
</evidence>
<comment type="caution">
    <text evidence="1">The sequence shown here is derived from an EMBL/GenBank/DDBJ whole genome shotgun (WGS) entry which is preliminary data.</text>
</comment>
<proteinExistence type="predicted"/>
<dbReference type="InterPro" id="IPR027417">
    <property type="entry name" value="P-loop_NTPase"/>
</dbReference>
<dbReference type="EMBL" id="SRLE01000007">
    <property type="protein sequence ID" value="TGD73504.1"/>
    <property type="molecule type" value="Genomic_DNA"/>
</dbReference>
<name>A0A4Z0M237_9GAMM</name>
<accession>A0A4Z0M237</accession>
<dbReference type="OrthoDB" id="7065883at2"/>
<dbReference type="SUPFAM" id="SSF52540">
    <property type="entry name" value="P-loop containing nucleoside triphosphate hydrolases"/>
    <property type="match status" value="1"/>
</dbReference>